<dbReference type="Gene3D" id="3.60.10.10">
    <property type="entry name" value="Endonuclease/exonuclease/phosphatase"/>
    <property type="match status" value="1"/>
</dbReference>
<proteinExistence type="predicted"/>
<dbReference type="Proteomes" id="UP000186817">
    <property type="component" value="Unassembled WGS sequence"/>
</dbReference>
<evidence type="ECO:0000313" key="3">
    <source>
        <dbReference type="EMBL" id="OLP85768.1"/>
    </source>
</evidence>
<keyword evidence="4" id="KW-1185">Reference proteome</keyword>
<dbReference type="InterPro" id="IPR005135">
    <property type="entry name" value="Endo/exonuclease/phosphatase"/>
</dbReference>
<dbReference type="OrthoDB" id="410381at2759"/>
<dbReference type="Pfam" id="PF03372">
    <property type="entry name" value="Exo_endo_phos"/>
    <property type="match status" value="1"/>
</dbReference>
<accession>A0A1Q9CS68</accession>
<comment type="caution">
    <text evidence="3">The sequence shown here is derived from an EMBL/GenBank/DDBJ whole genome shotgun (WGS) entry which is preliminary data.</text>
</comment>
<protein>
    <recommendedName>
        <fullName evidence="2">Endonuclease/exonuclease/phosphatase domain-containing protein</fullName>
    </recommendedName>
</protein>
<evidence type="ECO:0000313" key="4">
    <source>
        <dbReference type="Proteomes" id="UP000186817"/>
    </source>
</evidence>
<dbReference type="GO" id="GO:0003824">
    <property type="term" value="F:catalytic activity"/>
    <property type="evidence" value="ECO:0007669"/>
    <property type="project" value="InterPro"/>
</dbReference>
<sequence>MQPETMSLSYQAGLSLQNGVLVKLLPPGRVPLWASPLAFALWHPYMWPAGPSLPHKGYGLRALILHHSGKYILDNFGDDDWANLNHVARLVGAPLAELSVEPAGQNELFPYVYHGARIRCVLAVTPKPPTRDAQGNPLSSVLFVDSRPVGFDVNFMCLGQGFVLREQLLRHLQQPPPLGWHLVARGGQRRGLGFDFVHGEVLTLAFARQAAACDGNLEEQPESEHDFSPDEEEPFDGSSEDRRARTRTRSRTPGRGASPAAGQDASSDHSYHGLEDKAHDDITIPVKDCVSEASAVATKGTILCVSLHAIPSLSFRGPSYAPRHIPLGGHADTNGRPTLPALRDIGDRSPERPNMPTYAVDPPMVLPAQPVIILRGLFVVLAEGYRPEVIPLDLRLPVDIASARAEIQSVRLPLCKHRFPYLIPMPYQPCGQFAIFLAAPAWTKDEIEIAFDCRGIGGMVHTKCVPMLMSVQQLREAAGVASWLQVEAWVEPFRSPASPQQILRLYPGSLVVFQAAGAGSPRLHDLTDMLRSVAGWDQLVDLPFSFDPSAWILTDDGPFRHLVETAQGGLRRQDIAQMLGYDPARLILVPPEPPVRDFNHVGLCTSAALVVSQTVPNLRGPRFGPCVVFLDQRPILSDLTWMVCPDGLFHLSAYVETVPRRCPPGFQVSVWEASPIAGTDQYRVADGTRLTITFELTQPNPMSMQPADAPSESESSDARHTLMSDSDSDSGSSSDADDSVQDPPAGCGGQRTYQALREATRQLAVPWPFTPVYAFVPLVQDETESDGSPHRAAMRVGFVVLKPEYAPERTMVELDVPCTLGEAEEALQPSRATTDFVRHPHLIHVRPQPLQGLAVFVALPRWYPTATVLCLNTAAIDGRIFATFAPDRLDADELCWLANLPSRLDYSVYVGGDDQPLPEGTQIHVVSGEQVIFVEAEGFPPPSLALPAMLSRLEPWQQPDRFPIPQVNQAYCLALRERHALHIEDFSLPFRFKAHLANLAGMSPNSFHVLQAAPPARDVALFGVPCKTLLAPCTCGQEGNQCRGIFFDLRPIQEGIRFVCCARSHVDLVPIRAAFDAGAPFGWQSQAYFEGDMDERCPDIRPGMLFVVDYVPCWDDDGLPARARETSAEVGGCDLDVDDTPGWDTYALAECASSQLRSLTSSAERTLFSWPEWTPGYKAKCSIGTCLGRSRMVTGIGIYADGAQPGPLPTLSQYLRGEVPTDRSDVDFWDSDVAWVLSDGPYVAAPIPEDNFAINSAQAAEALGLHPGRFVLVPAVPKLSDHSHRGIPSRRVLLAKQTEDGREASNSASDPTPYILDLRPVLLPLYHAAADGGIVNVAELCQRFTPRCPRGFHIRLYGGTFDDDAGNHVSLHVICHPNRLLRAILAVPTLEREVCPAIRRIPNLGWPAICQAGWATIFIDPSQAATSVAFGPVIGFPADGVALSPYVAECYALMTAALIATVAFHDRPIAFLSDCVAAAVAAIGVAAGNMTFQTGGIAQAAASTHHFRRQLCCQADVYHHIAGHRGIVGNEVADRASKAGADMAELSCGLNLDPAFLGFWLGQGATKLPWAATVICSLRGDPGLPPINCSDVGDNLDHASLRPVDLIRPFVPEGMLDAEGSRADSSSNCRDARPHGPAAGYQQFSLRAASFNVLSLGKPKDARTAVEVTQGLAYQPARAALLADQLLAHNIQVVFLQETRADPGTTSVGKFLRFASGAERGQFGTEIWVRDQHEVLTPLNPETPGARFDKASLVVVYSDVRRLFLRFSCNKLSLLLVALHSPHRATEKSIISAWWLHTNNLLQTHQRQSCLLIGGDLNASLGGITSDHVHGVAPEDEDLPGSWVHDIAKRYALFAPATFPECHSGQSYTYTQKNGGHRCRPDFVLVPLAWASGQVTSWREPAIRAGERKISKRKIRAEDICAPENYAAISQEAFAAYHAVLAHRRKKVCAPDPLPQVLDVQGNVCPDAPSMKKRWREHFACLEGGQDTTFWHIADRAATGAEPAGYKGGQIGGRSGCSVTFGSHILRGVYRCAHRDAVPAFVLFADISAAFYSLVQLVAHSPDTTSPALQGLALPCDVVDELYGLLQEPSALAQTLASPWLEHLAAHIGERNWFVIAGDSTPIATGRGTRPGSSWADVLFALLMPKVLRKRDDLLATLDAAPVKPQFPWDGEQSLAPCADDNPHISVEEVVWADDIAVPRLCPQVSSMERVVRAETTALTEAFLSFGFRLAFGEHKTAAVVSVCGPHSRKVKRSLYSHEGLQGQLPVLFEHLPAMKLPLPPKYKHLGVLQTPTGSILEEIRHRAGLARSAYHEARRKVYKSKAISLQRKSTLLATTVVPKLLQGAGAWPPLNKCEHQAYAGAVWGFYRGILGVHRDMDQRITASTCFSLLQLPDPDTLLRLTRLSYLAQIIRSGPDTLWAILRADRVVLFQHHTRNCAMDTVRDLFCSLKIVSVAHVPKFSRPLGDFEGTLSRHHVA</sequence>
<dbReference type="InterPro" id="IPR036691">
    <property type="entry name" value="Endo/exonu/phosph_ase_sf"/>
</dbReference>
<feature type="region of interest" description="Disordered" evidence="1">
    <location>
        <begin position="215"/>
        <end position="273"/>
    </location>
</feature>
<name>A0A1Q9CS68_SYMMI</name>
<feature type="domain" description="Endonuclease/exonuclease/phosphatase" evidence="2">
    <location>
        <begin position="1649"/>
        <end position="1902"/>
    </location>
</feature>
<gene>
    <name evidence="3" type="ORF">AK812_SmicGene33205</name>
</gene>
<reference evidence="3 4" key="1">
    <citation type="submission" date="2016-02" db="EMBL/GenBank/DDBJ databases">
        <title>Genome analysis of coral dinoflagellate symbionts highlights evolutionary adaptations to a symbiotic lifestyle.</title>
        <authorList>
            <person name="Aranda M."/>
            <person name="Li Y."/>
            <person name="Liew Y.J."/>
            <person name="Baumgarten S."/>
            <person name="Simakov O."/>
            <person name="Wilson M."/>
            <person name="Piel J."/>
            <person name="Ashoor H."/>
            <person name="Bougouffa S."/>
            <person name="Bajic V.B."/>
            <person name="Ryu T."/>
            <person name="Ravasi T."/>
            <person name="Bayer T."/>
            <person name="Micklem G."/>
            <person name="Kim H."/>
            <person name="Bhak J."/>
            <person name="Lajeunesse T.C."/>
            <person name="Voolstra C.R."/>
        </authorList>
    </citation>
    <scope>NUCLEOTIDE SEQUENCE [LARGE SCALE GENOMIC DNA]</scope>
    <source>
        <strain evidence="3 4">CCMP2467</strain>
    </source>
</reference>
<evidence type="ECO:0000256" key="1">
    <source>
        <dbReference type="SAM" id="MobiDB-lite"/>
    </source>
</evidence>
<evidence type="ECO:0000259" key="2">
    <source>
        <dbReference type="Pfam" id="PF03372"/>
    </source>
</evidence>
<dbReference type="EMBL" id="LSRX01000958">
    <property type="protein sequence ID" value="OLP85768.1"/>
    <property type="molecule type" value="Genomic_DNA"/>
</dbReference>
<feature type="region of interest" description="Disordered" evidence="1">
    <location>
        <begin position="696"/>
        <end position="750"/>
    </location>
</feature>
<organism evidence="3 4">
    <name type="scientific">Symbiodinium microadriaticum</name>
    <name type="common">Dinoflagellate</name>
    <name type="synonym">Zooxanthella microadriatica</name>
    <dbReference type="NCBI Taxonomy" id="2951"/>
    <lineage>
        <taxon>Eukaryota</taxon>
        <taxon>Sar</taxon>
        <taxon>Alveolata</taxon>
        <taxon>Dinophyceae</taxon>
        <taxon>Suessiales</taxon>
        <taxon>Symbiodiniaceae</taxon>
        <taxon>Symbiodinium</taxon>
    </lineage>
</organism>
<dbReference type="SUPFAM" id="SSF56219">
    <property type="entry name" value="DNase I-like"/>
    <property type="match status" value="1"/>
</dbReference>